<sequence length="62" mass="7270">MPFFFYVFSLIFKAFLNKIRRKRKGGRRGKRGPLREERSLFPPSFSPPSPPPPYFSSFSGEK</sequence>
<feature type="compositionally biased region" description="Pro residues" evidence="1">
    <location>
        <begin position="44"/>
        <end position="54"/>
    </location>
</feature>
<dbReference type="EMBL" id="CAJEWN010000009">
    <property type="protein sequence ID" value="CAD2130479.1"/>
    <property type="molecule type" value="Genomic_DNA"/>
</dbReference>
<reference evidence="2 3" key="1">
    <citation type="submission" date="2020-08" db="EMBL/GenBank/DDBJ databases">
        <authorList>
            <person name="Koutsovoulos G."/>
            <person name="Danchin GJ E."/>
        </authorList>
    </citation>
    <scope>NUCLEOTIDE SEQUENCE [LARGE SCALE GENOMIC DNA]</scope>
</reference>
<gene>
    <name evidence="2" type="ORF">MENT_LOCUS3004</name>
</gene>
<evidence type="ECO:0000256" key="1">
    <source>
        <dbReference type="SAM" id="MobiDB-lite"/>
    </source>
</evidence>
<dbReference type="Proteomes" id="UP000580250">
    <property type="component" value="Unassembled WGS sequence"/>
</dbReference>
<evidence type="ECO:0000313" key="2">
    <source>
        <dbReference type="EMBL" id="CAD2130479.1"/>
    </source>
</evidence>
<dbReference type="AlphaFoldDB" id="A0A6V7TPX7"/>
<accession>A0A6V7TPX7</accession>
<evidence type="ECO:0000313" key="3">
    <source>
        <dbReference type="Proteomes" id="UP000580250"/>
    </source>
</evidence>
<feature type="compositionally biased region" description="Basic residues" evidence="1">
    <location>
        <begin position="22"/>
        <end position="32"/>
    </location>
</feature>
<proteinExistence type="predicted"/>
<name>A0A6V7TPX7_MELEN</name>
<protein>
    <submittedName>
        <fullName evidence="2">Uncharacterized protein</fullName>
    </submittedName>
</protein>
<comment type="caution">
    <text evidence="2">The sequence shown here is derived from an EMBL/GenBank/DDBJ whole genome shotgun (WGS) entry which is preliminary data.</text>
</comment>
<feature type="region of interest" description="Disordered" evidence="1">
    <location>
        <begin position="22"/>
        <end position="62"/>
    </location>
</feature>
<organism evidence="2 3">
    <name type="scientific">Meloidogyne enterolobii</name>
    <name type="common">Root-knot nematode worm</name>
    <name type="synonym">Meloidogyne mayaguensis</name>
    <dbReference type="NCBI Taxonomy" id="390850"/>
    <lineage>
        <taxon>Eukaryota</taxon>
        <taxon>Metazoa</taxon>
        <taxon>Ecdysozoa</taxon>
        <taxon>Nematoda</taxon>
        <taxon>Chromadorea</taxon>
        <taxon>Rhabditida</taxon>
        <taxon>Tylenchina</taxon>
        <taxon>Tylenchomorpha</taxon>
        <taxon>Tylenchoidea</taxon>
        <taxon>Meloidogynidae</taxon>
        <taxon>Meloidogyninae</taxon>
        <taxon>Meloidogyne</taxon>
    </lineage>
</organism>